<gene>
    <name evidence="8" type="ORF">R7226_16040</name>
</gene>
<comment type="similarity">
    <text evidence="1">Belongs to the sigma-70 factor family. ECF subfamily.</text>
</comment>
<accession>A0ABU4HRJ3</accession>
<dbReference type="NCBIfam" id="TIGR02937">
    <property type="entry name" value="sigma70-ECF"/>
    <property type="match status" value="1"/>
</dbReference>
<evidence type="ECO:0000313" key="8">
    <source>
        <dbReference type="EMBL" id="MDW5595860.1"/>
    </source>
</evidence>
<keyword evidence="3" id="KW-0731">Sigma factor</keyword>
<feature type="domain" description="RNA polymerase sigma-70 region 2" evidence="6">
    <location>
        <begin position="6"/>
        <end position="62"/>
    </location>
</feature>
<evidence type="ECO:0000256" key="5">
    <source>
        <dbReference type="ARBA" id="ARBA00023163"/>
    </source>
</evidence>
<sequence>MRAAATREARRYLPASHDVDDVVQEALMRAWRRRASCRSEERIPWMRQIARNEALRLLDKRRLRSERELLDDETILATVADDRAEQQREDLLRKLQVGEVVGRLSVDDRRLLALRYSEDLSQPQVARMLGIPEGTVKVRLHRLRGRLRKDLETSR</sequence>
<dbReference type="RefSeq" id="WP_318598205.1">
    <property type="nucleotide sequence ID" value="NZ_JAWSTH010000042.1"/>
</dbReference>
<reference evidence="9" key="1">
    <citation type="submission" date="2023-07" db="EMBL/GenBank/DDBJ databases">
        <title>Conexibacter stalactiti sp. nov., isolated from stalactites in a lava cave and emended description of the genus Conexibacter.</title>
        <authorList>
            <person name="Lee S.D."/>
        </authorList>
    </citation>
    <scope>NUCLEOTIDE SEQUENCE [LARGE SCALE GENOMIC DNA]</scope>
    <source>
        <strain evidence="9">KCTC 39840</strain>
    </source>
</reference>
<dbReference type="SUPFAM" id="SSF88946">
    <property type="entry name" value="Sigma2 domain of RNA polymerase sigma factors"/>
    <property type="match status" value="1"/>
</dbReference>
<dbReference type="InterPro" id="IPR039425">
    <property type="entry name" value="RNA_pol_sigma-70-like"/>
</dbReference>
<dbReference type="EMBL" id="JAWSTH010000042">
    <property type="protein sequence ID" value="MDW5595860.1"/>
    <property type="molecule type" value="Genomic_DNA"/>
</dbReference>
<dbReference type="SUPFAM" id="SSF88659">
    <property type="entry name" value="Sigma3 and sigma4 domains of RNA polymerase sigma factors"/>
    <property type="match status" value="1"/>
</dbReference>
<evidence type="ECO:0000256" key="4">
    <source>
        <dbReference type="ARBA" id="ARBA00023125"/>
    </source>
</evidence>
<evidence type="ECO:0000256" key="1">
    <source>
        <dbReference type="ARBA" id="ARBA00010641"/>
    </source>
</evidence>
<organism evidence="8 9">
    <name type="scientific">Conexibacter stalactiti</name>
    <dbReference type="NCBI Taxonomy" id="1940611"/>
    <lineage>
        <taxon>Bacteria</taxon>
        <taxon>Bacillati</taxon>
        <taxon>Actinomycetota</taxon>
        <taxon>Thermoleophilia</taxon>
        <taxon>Solirubrobacterales</taxon>
        <taxon>Conexibacteraceae</taxon>
        <taxon>Conexibacter</taxon>
    </lineage>
</organism>
<proteinExistence type="inferred from homology"/>
<keyword evidence="9" id="KW-1185">Reference proteome</keyword>
<dbReference type="Pfam" id="PF08281">
    <property type="entry name" value="Sigma70_r4_2"/>
    <property type="match status" value="1"/>
</dbReference>
<keyword evidence="4" id="KW-0238">DNA-binding</keyword>
<evidence type="ECO:0000256" key="3">
    <source>
        <dbReference type="ARBA" id="ARBA00023082"/>
    </source>
</evidence>
<dbReference type="InterPro" id="IPR013249">
    <property type="entry name" value="RNA_pol_sigma70_r4_t2"/>
</dbReference>
<name>A0ABU4HRJ3_9ACTN</name>
<evidence type="ECO:0000313" key="9">
    <source>
        <dbReference type="Proteomes" id="UP001284601"/>
    </source>
</evidence>
<dbReference type="Proteomes" id="UP001284601">
    <property type="component" value="Unassembled WGS sequence"/>
</dbReference>
<dbReference type="Pfam" id="PF04542">
    <property type="entry name" value="Sigma70_r2"/>
    <property type="match status" value="1"/>
</dbReference>
<dbReference type="InterPro" id="IPR014284">
    <property type="entry name" value="RNA_pol_sigma-70_dom"/>
</dbReference>
<keyword evidence="2" id="KW-0805">Transcription regulation</keyword>
<dbReference type="Gene3D" id="1.10.10.10">
    <property type="entry name" value="Winged helix-like DNA-binding domain superfamily/Winged helix DNA-binding domain"/>
    <property type="match status" value="1"/>
</dbReference>
<dbReference type="InterPro" id="IPR036388">
    <property type="entry name" value="WH-like_DNA-bd_sf"/>
</dbReference>
<evidence type="ECO:0000256" key="2">
    <source>
        <dbReference type="ARBA" id="ARBA00023015"/>
    </source>
</evidence>
<feature type="domain" description="RNA polymerase sigma factor 70 region 4 type 2" evidence="7">
    <location>
        <begin position="96"/>
        <end position="147"/>
    </location>
</feature>
<dbReference type="InterPro" id="IPR007627">
    <property type="entry name" value="RNA_pol_sigma70_r2"/>
</dbReference>
<evidence type="ECO:0000259" key="6">
    <source>
        <dbReference type="Pfam" id="PF04542"/>
    </source>
</evidence>
<keyword evidence="5" id="KW-0804">Transcription</keyword>
<dbReference type="Gene3D" id="1.10.1740.10">
    <property type="match status" value="1"/>
</dbReference>
<comment type="caution">
    <text evidence="8">The sequence shown here is derived from an EMBL/GenBank/DDBJ whole genome shotgun (WGS) entry which is preliminary data.</text>
</comment>
<evidence type="ECO:0000259" key="7">
    <source>
        <dbReference type="Pfam" id="PF08281"/>
    </source>
</evidence>
<reference evidence="8 9" key="2">
    <citation type="submission" date="2023-10" db="EMBL/GenBank/DDBJ databases">
        <authorList>
            <person name="Han X.F."/>
        </authorList>
    </citation>
    <scope>NUCLEOTIDE SEQUENCE [LARGE SCALE GENOMIC DNA]</scope>
    <source>
        <strain evidence="8 9">KCTC 39840</strain>
    </source>
</reference>
<dbReference type="PANTHER" id="PTHR43133:SF8">
    <property type="entry name" value="RNA POLYMERASE SIGMA FACTOR HI_1459-RELATED"/>
    <property type="match status" value="1"/>
</dbReference>
<dbReference type="InterPro" id="IPR013324">
    <property type="entry name" value="RNA_pol_sigma_r3/r4-like"/>
</dbReference>
<protein>
    <submittedName>
        <fullName evidence="8">Sigma-70 family RNA polymerase sigma factor</fullName>
    </submittedName>
</protein>
<dbReference type="InterPro" id="IPR013325">
    <property type="entry name" value="RNA_pol_sigma_r2"/>
</dbReference>
<dbReference type="PANTHER" id="PTHR43133">
    <property type="entry name" value="RNA POLYMERASE ECF-TYPE SIGMA FACTO"/>
    <property type="match status" value="1"/>
</dbReference>